<gene>
    <name evidence="1" type="ordered locus">SM11_chr1728</name>
</gene>
<dbReference type="AlphaFoldDB" id="F7X8S9"/>
<organism evidence="1 2">
    <name type="scientific">Sinorhizobium meliloti (strain SM11)</name>
    <dbReference type="NCBI Taxonomy" id="707241"/>
    <lineage>
        <taxon>Bacteria</taxon>
        <taxon>Pseudomonadati</taxon>
        <taxon>Pseudomonadota</taxon>
        <taxon>Alphaproteobacteria</taxon>
        <taxon>Hyphomicrobiales</taxon>
        <taxon>Rhizobiaceae</taxon>
        <taxon>Sinorhizobium/Ensifer group</taxon>
        <taxon>Sinorhizobium</taxon>
    </lineage>
</organism>
<dbReference type="EMBL" id="CP001830">
    <property type="protein sequence ID" value="AEH78997.1"/>
    <property type="molecule type" value="Genomic_DNA"/>
</dbReference>
<reference evidence="1 2" key="1">
    <citation type="journal article" date="2011" name="J. Biotechnol.">
        <title>The complete genome sequence of the dominant Sinorhizobium meliloti field isolate SM11 extends the S. meliloti pan-genome.</title>
        <authorList>
            <person name="Schneiker-Bekel S."/>
            <person name="Wibberg D."/>
            <person name="Bekel T."/>
            <person name="Blom J."/>
            <person name="Linke B."/>
            <person name="Neuweger H."/>
            <person name="Stiens M."/>
            <person name="Vorholter F.J."/>
            <person name="Weidner S."/>
            <person name="Goesmann A."/>
            <person name="Puhler A."/>
            <person name="Schluter A."/>
        </authorList>
    </citation>
    <scope>NUCLEOTIDE SEQUENCE [LARGE SCALE GENOMIC DNA]</scope>
    <source>
        <strain evidence="1 2">SM11</strain>
    </source>
</reference>
<dbReference type="KEGG" id="smx:SM11_chr1728"/>
<evidence type="ECO:0000313" key="2">
    <source>
        <dbReference type="Proteomes" id="UP000009045"/>
    </source>
</evidence>
<protein>
    <submittedName>
        <fullName evidence="1">Uncharacterized protein</fullName>
    </submittedName>
</protein>
<dbReference type="HOGENOM" id="CLU_196841_0_0_5"/>
<sequence length="90" mass="10330">MLQFALNRSAAMFDNEEIGIPCPECGHETSRPVAWVKANDELPCRRCGTAIVLANEKHLITIEQVARNMTKLRRSLAKFRRNARGARWHR</sequence>
<dbReference type="Proteomes" id="UP000009045">
    <property type="component" value="Chromosome"/>
</dbReference>
<name>F7X8S9_SINMM</name>
<proteinExistence type="predicted"/>
<evidence type="ECO:0000313" key="1">
    <source>
        <dbReference type="EMBL" id="AEH78997.1"/>
    </source>
</evidence>
<accession>F7X8S9</accession>